<comment type="caution">
    <text evidence="2">The sequence shown here is derived from an EMBL/GenBank/DDBJ whole genome shotgun (WGS) entry which is preliminary data.</text>
</comment>
<sequence>MTIDFKGSIGDIIISRRIGNNPHYKIKNSILDSQVILGKQDVQSYIYDILKISKDMELEKLFSEILAIPQEFTTSHFMLPPRQRQEIFDSILGVDIYRDCFEKLRPVEGLCKKEIAECKLQIGKLEIHLEDYDKEVSRLKELKENWNRLYGKIKDSKIVLVEAEKKLKKFEEMEDYATEKGYLQDQINRLREKITELQGKIDGVGIDWEKKLDLTEVLKAMPDKEKAHHEVTEKYTMALSEIE</sequence>
<reference evidence="2" key="1">
    <citation type="journal article" date="2014" name="Front. Microbiol.">
        <title>High frequency of phylogenetically diverse reductive dehalogenase-homologous genes in deep subseafloor sedimentary metagenomes.</title>
        <authorList>
            <person name="Kawai M."/>
            <person name="Futagami T."/>
            <person name="Toyoda A."/>
            <person name="Takaki Y."/>
            <person name="Nishi S."/>
            <person name="Hori S."/>
            <person name="Arai W."/>
            <person name="Tsubouchi T."/>
            <person name="Morono Y."/>
            <person name="Uchiyama I."/>
            <person name="Ito T."/>
            <person name="Fujiyama A."/>
            <person name="Inagaki F."/>
            <person name="Takami H."/>
        </authorList>
    </citation>
    <scope>NUCLEOTIDE SEQUENCE</scope>
    <source>
        <strain evidence="2">Expedition CK06-06</strain>
    </source>
</reference>
<dbReference type="Gene3D" id="3.40.50.300">
    <property type="entry name" value="P-loop containing nucleotide triphosphate hydrolases"/>
    <property type="match status" value="1"/>
</dbReference>
<proteinExistence type="predicted"/>
<feature type="non-terminal residue" evidence="2">
    <location>
        <position position="243"/>
    </location>
</feature>
<dbReference type="EMBL" id="BARS01048579">
    <property type="protein sequence ID" value="GAG38008.1"/>
    <property type="molecule type" value="Genomic_DNA"/>
</dbReference>
<dbReference type="SUPFAM" id="SSF52540">
    <property type="entry name" value="P-loop containing nucleoside triphosphate hydrolases"/>
    <property type="match status" value="1"/>
</dbReference>
<evidence type="ECO:0000256" key="1">
    <source>
        <dbReference type="SAM" id="Coils"/>
    </source>
</evidence>
<gene>
    <name evidence="2" type="ORF">S01H1_72782</name>
</gene>
<organism evidence="2">
    <name type="scientific">marine sediment metagenome</name>
    <dbReference type="NCBI Taxonomy" id="412755"/>
    <lineage>
        <taxon>unclassified sequences</taxon>
        <taxon>metagenomes</taxon>
        <taxon>ecological metagenomes</taxon>
    </lineage>
</organism>
<feature type="coiled-coil region" evidence="1">
    <location>
        <begin position="115"/>
        <end position="200"/>
    </location>
</feature>
<protein>
    <submittedName>
        <fullName evidence="2">Uncharacterized protein</fullName>
    </submittedName>
</protein>
<dbReference type="InterPro" id="IPR027417">
    <property type="entry name" value="P-loop_NTPase"/>
</dbReference>
<evidence type="ECO:0000313" key="2">
    <source>
        <dbReference type="EMBL" id="GAG38008.1"/>
    </source>
</evidence>
<keyword evidence="1" id="KW-0175">Coiled coil</keyword>
<dbReference type="AlphaFoldDB" id="X0XN06"/>
<accession>X0XN06</accession>
<name>X0XN06_9ZZZZ</name>